<sequence>MTPDFPSIAALRLGYGFAPHAAAPGDLAAVMASVTEAARPDQWTTQAAADAQIQLAESRKALNAKEIAQEDYRRVAQGLNARRLEVLQRRVARALDAPCGFGERLVQFWSDHFTTVAQNPPQYLMAGAFVDEAIRPHLNGRFGDMLFASSTHPMMLVYLNQNTSFGPNSRYVKARPEKRLGLNENLGREILELHTLGVGAEYTQTDVRELAELLTGLSFNIRDPQRFRVQAAEPGADTVLGTSYGGPGTDGMAEIARVMGDLAVHPATASHIARKLAQHFAADDPPPALVEDLAATWRGTGGDLAQVHAVLAAHPALAATFRQKARQPFDFLIAALRSLGVTGEQVLAMEPSRVNQVMWGPLTLMGQTFGRARGPDGWPELAADWITPQTLSARIAWALRQPERLVDPLPDPRDFLVTALGGTASEALATAVPRAESVREGVAIVLASTDFNRR</sequence>
<dbReference type="RefSeq" id="WP_036721896.1">
    <property type="nucleotide sequence ID" value="NZ_JRKS01000080.1"/>
</dbReference>
<reference evidence="1 2" key="2">
    <citation type="submission" date="2014-10" db="EMBL/GenBank/DDBJ databases">
        <title>Paracoccus sanguinis sp. nov., isolated from clinical specimens of New York State patients.</title>
        <authorList>
            <person name="Mingle L.A."/>
            <person name="Cole J.A."/>
            <person name="Lapierre P."/>
            <person name="Musser K.A."/>
        </authorList>
    </citation>
    <scope>NUCLEOTIDE SEQUENCE [LARGE SCALE GENOMIC DNA]</scope>
    <source>
        <strain evidence="1 2">HAMBI 3106</strain>
    </source>
</reference>
<protein>
    <submittedName>
        <fullName evidence="1">Uncharacterized protein</fullName>
    </submittedName>
</protein>
<dbReference type="Proteomes" id="UP000029917">
    <property type="component" value="Unassembled WGS sequence"/>
</dbReference>
<organism evidence="1 2">
    <name type="scientific">Paracoccus sphaerophysae</name>
    <dbReference type="NCBI Taxonomy" id="690417"/>
    <lineage>
        <taxon>Bacteria</taxon>
        <taxon>Pseudomonadati</taxon>
        <taxon>Pseudomonadota</taxon>
        <taxon>Alphaproteobacteria</taxon>
        <taxon>Rhodobacterales</taxon>
        <taxon>Paracoccaceae</taxon>
        <taxon>Paracoccus</taxon>
    </lineage>
</organism>
<dbReference type="STRING" id="690417.IC63_15575"/>
<keyword evidence="2" id="KW-1185">Reference proteome</keyword>
<gene>
    <name evidence="1" type="ORF">IC63_15575</name>
</gene>
<proteinExistence type="predicted"/>
<comment type="caution">
    <text evidence="1">The sequence shown here is derived from an EMBL/GenBank/DDBJ whole genome shotgun (WGS) entry which is preliminary data.</text>
</comment>
<reference evidence="1 2" key="1">
    <citation type="submission" date="2014-09" db="EMBL/GenBank/DDBJ databases">
        <authorList>
            <person name="McGinnis J.M."/>
            <person name="Wolfgang W.J."/>
        </authorList>
    </citation>
    <scope>NUCLEOTIDE SEQUENCE [LARGE SCALE GENOMIC DNA]</scope>
    <source>
        <strain evidence="1 2">HAMBI 3106</strain>
    </source>
</reference>
<name>A0A099EUU1_9RHOB</name>
<evidence type="ECO:0000313" key="2">
    <source>
        <dbReference type="Proteomes" id="UP000029917"/>
    </source>
</evidence>
<dbReference type="OrthoDB" id="9772295at2"/>
<dbReference type="EMBL" id="JRKS01000080">
    <property type="protein sequence ID" value="KGJ01994.1"/>
    <property type="molecule type" value="Genomic_DNA"/>
</dbReference>
<dbReference type="AlphaFoldDB" id="A0A099EUU1"/>
<accession>A0A099EUU1</accession>
<dbReference type="InterPro" id="IPR014917">
    <property type="entry name" value="DUF1800"/>
</dbReference>
<evidence type="ECO:0000313" key="1">
    <source>
        <dbReference type="EMBL" id="KGJ01994.1"/>
    </source>
</evidence>
<dbReference type="Pfam" id="PF08811">
    <property type="entry name" value="DUF1800"/>
    <property type="match status" value="1"/>
</dbReference>